<evidence type="ECO:0000313" key="4">
    <source>
        <dbReference type="EMBL" id="SMP61851.1"/>
    </source>
</evidence>
<dbReference type="SUPFAM" id="SSF46689">
    <property type="entry name" value="Homeodomain-like"/>
    <property type="match status" value="1"/>
</dbReference>
<dbReference type="GO" id="GO:0003677">
    <property type="term" value="F:DNA binding"/>
    <property type="evidence" value="ECO:0007669"/>
    <property type="project" value="UniProtKB-UniRule"/>
</dbReference>
<dbReference type="PANTHER" id="PTHR43479">
    <property type="entry name" value="ACREF/ENVCD OPERON REPRESSOR-RELATED"/>
    <property type="match status" value="1"/>
</dbReference>
<feature type="DNA-binding region" description="H-T-H motif" evidence="2">
    <location>
        <begin position="36"/>
        <end position="55"/>
    </location>
</feature>
<dbReference type="InterPro" id="IPR009057">
    <property type="entry name" value="Homeodomain-like_sf"/>
</dbReference>
<dbReference type="Proteomes" id="UP001158066">
    <property type="component" value="Unassembled WGS sequence"/>
</dbReference>
<dbReference type="Pfam" id="PF08359">
    <property type="entry name" value="TetR_C_4"/>
    <property type="match status" value="1"/>
</dbReference>
<evidence type="ECO:0000259" key="3">
    <source>
        <dbReference type="PROSITE" id="PS50977"/>
    </source>
</evidence>
<reference evidence="4" key="1">
    <citation type="submission" date="2017-05" db="EMBL/GenBank/DDBJ databases">
        <authorList>
            <person name="Varghese N."/>
            <person name="Submissions S."/>
        </authorList>
    </citation>
    <scope>NUCLEOTIDE SEQUENCE</scope>
    <source>
        <strain evidence="4">Su22</strain>
    </source>
</reference>
<proteinExistence type="predicted"/>
<dbReference type="InterPro" id="IPR050624">
    <property type="entry name" value="HTH-type_Tx_Regulator"/>
</dbReference>
<feature type="domain" description="HTH tetR-type" evidence="3">
    <location>
        <begin position="13"/>
        <end position="73"/>
    </location>
</feature>
<dbReference type="PRINTS" id="PR00455">
    <property type="entry name" value="HTHTETR"/>
</dbReference>
<dbReference type="PROSITE" id="PS50977">
    <property type="entry name" value="HTH_TETR_2"/>
    <property type="match status" value="1"/>
</dbReference>
<evidence type="ECO:0000256" key="1">
    <source>
        <dbReference type="ARBA" id="ARBA00023125"/>
    </source>
</evidence>
<accession>A0AA45WX03</accession>
<dbReference type="EMBL" id="FXUF01000009">
    <property type="protein sequence ID" value="SMP61851.1"/>
    <property type="molecule type" value="Genomic_DNA"/>
</dbReference>
<evidence type="ECO:0000256" key="2">
    <source>
        <dbReference type="PROSITE-ProRule" id="PRU00335"/>
    </source>
</evidence>
<dbReference type="Gene3D" id="1.10.357.10">
    <property type="entry name" value="Tetracycline Repressor, domain 2"/>
    <property type="match status" value="1"/>
</dbReference>
<dbReference type="InterPro" id="IPR013570">
    <property type="entry name" value="Tscrpt_reg_YsiA_C"/>
</dbReference>
<sequence length="201" mass="23361">MGKDLTNRQKQAIETKKKILETATRLFEQKGFQEITVTDICREAGISVGTYYYYFPTKYAVLEKIFTDIDDYFRETVTPQITELAASGIRAQILTYFDAYAHYTVDQGLGFVKKLYEVQNNLFRVKGRYLQVYLAEIITRGQQTGELAADLSPEEMVDYLFIAARGVVYHWALHDGEYDLVADMHRYLSRLFRTLETPEEK</sequence>
<dbReference type="RefSeq" id="WP_283409760.1">
    <property type="nucleotide sequence ID" value="NZ_FXUF01000009.1"/>
</dbReference>
<keyword evidence="5" id="KW-1185">Reference proteome</keyword>
<dbReference type="InterPro" id="IPR001647">
    <property type="entry name" value="HTH_TetR"/>
</dbReference>
<evidence type="ECO:0000313" key="5">
    <source>
        <dbReference type="Proteomes" id="UP001158066"/>
    </source>
</evidence>
<dbReference type="Pfam" id="PF00440">
    <property type="entry name" value="TetR_N"/>
    <property type="match status" value="1"/>
</dbReference>
<gene>
    <name evidence="4" type="ORF">SAMN06296020_109107</name>
</gene>
<dbReference type="InterPro" id="IPR036271">
    <property type="entry name" value="Tet_transcr_reg_TetR-rel_C_sf"/>
</dbReference>
<dbReference type="PANTHER" id="PTHR43479:SF11">
    <property type="entry name" value="ACREF_ENVCD OPERON REPRESSOR-RELATED"/>
    <property type="match status" value="1"/>
</dbReference>
<comment type="caution">
    <text evidence="4">The sequence shown here is derived from an EMBL/GenBank/DDBJ whole genome shotgun (WGS) entry which is preliminary data.</text>
</comment>
<dbReference type="SUPFAM" id="SSF48498">
    <property type="entry name" value="Tetracyclin repressor-like, C-terminal domain"/>
    <property type="match status" value="1"/>
</dbReference>
<protein>
    <submittedName>
        <fullName evidence="4">Transcriptional regulator, TetR family</fullName>
    </submittedName>
</protein>
<name>A0AA45WX03_9CLOT</name>
<keyword evidence="1 2" id="KW-0238">DNA-binding</keyword>
<dbReference type="AlphaFoldDB" id="A0AA45WX03"/>
<organism evidence="4 5">
    <name type="scientific">Anoxynatronum buryatiense</name>
    <dbReference type="NCBI Taxonomy" id="489973"/>
    <lineage>
        <taxon>Bacteria</taxon>
        <taxon>Bacillati</taxon>
        <taxon>Bacillota</taxon>
        <taxon>Clostridia</taxon>
        <taxon>Eubacteriales</taxon>
        <taxon>Clostridiaceae</taxon>
        <taxon>Anoxynatronum</taxon>
    </lineage>
</organism>